<sequence>MNHKEFFNSMAEKWDTICNHDENKINEIMDLVNIQKASKILDVGTGTGVMIPFLLSRIGDTGEITAVDISDKMIEAAKNKFNSPNVHFTVGDVFSLSLPAEHFDIVMCYSVFPHLEYKVTAAEKLGRFLKPGGKIVICHSQSRDEINNLHKSASQEVSGDYLPDASTIKGYFLSSGFNTVVEADNERMFLLAGQKA</sequence>
<proteinExistence type="predicted"/>
<keyword evidence="4" id="KW-1185">Reference proteome</keyword>
<feature type="domain" description="Methyltransferase" evidence="2">
    <location>
        <begin position="40"/>
        <end position="133"/>
    </location>
</feature>
<evidence type="ECO:0000313" key="4">
    <source>
        <dbReference type="Proteomes" id="UP000253034"/>
    </source>
</evidence>
<comment type="caution">
    <text evidence="3">The sequence shown here is derived from an EMBL/GenBank/DDBJ whole genome shotgun (WGS) entry which is preliminary data.</text>
</comment>
<dbReference type="Gene3D" id="3.40.50.150">
    <property type="entry name" value="Vaccinia Virus protein VP39"/>
    <property type="match status" value="1"/>
</dbReference>
<evidence type="ECO:0000256" key="1">
    <source>
        <dbReference type="ARBA" id="ARBA00022679"/>
    </source>
</evidence>
<organism evidence="3 4">
    <name type="scientific">Anaerobacterium chartisolvens</name>
    <dbReference type="NCBI Taxonomy" id="1297424"/>
    <lineage>
        <taxon>Bacteria</taxon>
        <taxon>Bacillati</taxon>
        <taxon>Bacillota</taxon>
        <taxon>Clostridia</taxon>
        <taxon>Eubacteriales</taxon>
        <taxon>Oscillospiraceae</taxon>
        <taxon>Anaerobacterium</taxon>
    </lineage>
</organism>
<dbReference type="InterPro" id="IPR029063">
    <property type="entry name" value="SAM-dependent_MTases_sf"/>
</dbReference>
<keyword evidence="3" id="KW-0489">Methyltransferase</keyword>
<protein>
    <submittedName>
        <fullName evidence="3">Demethylmenaquinone methyltransferase/2-methoxy-6-polyprenyl-1,4-benzoquinol methylase</fullName>
    </submittedName>
</protein>
<dbReference type="Pfam" id="PF13649">
    <property type="entry name" value="Methyltransf_25"/>
    <property type="match status" value="1"/>
</dbReference>
<evidence type="ECO:0000313" key="3">
    <source>
        <dbReference type="EMBL" id="RCX17214.1"/>
    </source>
</evidence>
<dbReference type="CDD" id="cd02440">
    <property type="entry name" value="AdoMet_MTases"/>
    <property type="match status" value="1"/>
</dbReference>
<dbReference type="GO" id="GO:0008168">
    <property type="term" value="F:methyltransferase activity"/>
    <property type="evidence" value="ECO:0007669"/>
    <property type="project" value="UniProtKB-KW"/>
</dbReference>
<dbReference type="EMBL" id="QPJT01000008">
    <property type="protein sequence ID" value="RCX17214.1"/>
    <property type="molecule type" value="Genomic_DNA"/>
</dbReference>
<evidence type="ECO:0000259" key="2">
    <source>
        <dbReference type="Pfam" id="PF13649"/>
    </source>
</evidence>
<dbReference type="SUPFAM" id="SSF53335">
    <property type="entry name" value="S-adenosyl-L-methionine-dependent methyltransferases"/>
    <property type="match status" value="1"/>
</dbReference>
<gene>
    <name evidence="3" type="ORF">DFR58_108108</name>
</gene>
<dbReference type="RefSeq" id="WP_114297449.1">
    <property type="nucleotide sequence ID" value="NZ_QPJT01000008.1"/>
</dbReference>
<dbReference type="Proteomes" id="UP000253034">
    <property type="component" value="Unassembled WGS sequence"/>
</dbReference>
<name>A0A369BC31_9FIRM</name>
<dbReference type="OrthoDB" id="7365827at2"/>
<dbReference type="GO" id="GO:0032259">
    <property type="term" value="P:methylation"/>
    <property type="evidence" value="ECO:0007669"/>
    <property type="project" value="UniProtKB-KW"/>
</dbReference>
<dbReference type="PANTHER" id="PTHR43861">
    <property type="entry name" value="TRANS-ACONITATE 2-METHYLTRANSFERASE-RELATED"/>
    <property type="match status" value="1"/>
</dbReference>
<accession>A0A369BC31</accession>
<dbReference type="AlphaFoldDB" id="A0A369BC31"/>
<keyword evidence="1 3" id="KW-0808">Transferase</keyword>
<dbReference type="InterPro" id="IPR041698">
    <property type="entry name" value="Methyltransf_25"/>
</dbReference>
<reference evidence="3 4" key="1">
    <citation type="submission" date="2018-07" db="EMBL/GenBank/DDBJ databases">
        <title>Genomic Encyclopedia of Type Strains, Phase IV (KMG-IV): sequencing the most valuable type-strain genomes for metagenomic binning, comparative biology and taxonomic classification.</title>
        <authorList>
            <person name="Goeker M."/>
        </authorList>
    </citation>
    <scope>NUCLEOTIDE SEQUENCE [LARGE SCALE GENOMIC DNA]</scope>
    <source>
        <strain evidence="3 4">DSM 27016</strain>
    </source>
</reference>